<dbReference type="EMBL" id="FYDG01000002">
    <property type="protein sequence ID" value="SNB66641.1"/>
    <property type="molecule type" value="Genomic_DNA"/>
</dbReference>
<evidence type="ECO:0000313" key="2">
    <source>
        <dbReference type="Proteomes" id="UP000198418"/>
    </source>
</evidence>
<dbReference type="RefSeq" id="WP_111390719.1">
    <property type="nucleotide sequence ID" value="NZ_FYDG01000002.1"/>
</dbReference>
<gene>
    <name evidence="1" type="ORF">SAMN06265338_102498</name>
</gene>
<name>A0A212R462_RHOAC</name>
<evidence type="ECO:0008006" key="3">
    <source>
        <dbReference type="Google" id="ProtNLM"/>
    </source>
</evidence>
<sequence length="70" mass="7502">MTDTHSGAAGAEISVVLSAEDLARLDLWRGAQPDRPDRPAALRRLAGMALEEFGQVETLTPDQLNAANDE</sequence>
<organism evidence="1 2">
    <name type="scientific">Rhodoblastus acidophilus</name>
    <name type="common">Rhodopseudomonas acidophila</name>
    <dbReference type="NCBI Taxonomy" id="1074"/>
    <lineage>
        <taxon>Bacteria</taxon>
        <taxon>Pseudomonadati</taxon>
        <taxon>Pseudomonadota</taxon>
        <taxon>Alphaproteobacteria</taxon>
        <taxon>Hyphomicrobiales</taxon>
        <taxon>Rhodoblastaceae</taxon>
        <taxon>Rhodoblastus</taxon>
    </lineage>
</organism>
<reference evidence="2" key="1">
    <citation type="submission" date="2017-06" db="EMBL/GenBank/DDBJ databases">
        <authorList>
            <person name="Varghese N."/>
            <person name="Submissions S."/>
        </authorList>
    </citation>
    <scope>NUCLEOTIDE SEQUENCE [LARGE SCALE GENOMIC DNA]</scope>
    <source>
        <strain evidence="2">DSM 137</strain>
    </source>
</reference>
<accession>A0A212R462</accession>
<evidence type="ECO:0000313" key="1">
    <source>
        <dbReference type="EMBL" id="SNB66641.1"/>
    </source>
</evidence>
<protein>
    <recommendedName>
        <fullName evidence="3">CopG family transcriptional regulator</fullName>
    </recommendedName>
</protein>
<proteinExistence type="predicted"/>
<dbReference type="Proteomes" id="UP000198418">
    <property type="component" value="Unassembled WGS sequence"/>
</dbReference>
<keyword evidence="2" id="KW-1185">Reference proteome</keyword>
<dbReference type="AlphaFoldDB" id="A0A212R462"/>